<gene>
    <name evidence="7" type="ORF">BT96DRAFT_983493</name>
</gene>
<protein>
    <submittedName>
        <fullName evidence="7">Uncharacterized protein</fullName>
    </submittedName>
</protein>
<reference evidence="7" key="1">
    <citation type="journal article" date="2019" name="Environ. Microbiol.">
        <title>Fungal ecological strategies reflected in gene transcription - a case study of two litter decomposers.</title>
        <authorList>
            <person name="Barbi F."/>
            <person name="Kohler A."/>
            <person name="Barry K."/>
            <person name="Baskaran P."/>
            <person name="Daum C."/>
            <person name="Fauchery L."/>
            <person name="Ihrmark K."/>
            <person name="Kuo A."/>
            <person name="LaButti K."/>
            <person name="Lipzen A."/>
            <person name="Morin E."/>
            <person name="Grigoriev I.V."/>
            <person name="Henrissat B."/>
            <person name="Lindahl B."/>
            <person name="Martin F."/>
        </authorList>
    </citation>
    <scope>NUCLEOTIDE SEQUENCE</scope>
    <source>
        <strain evidence="7">JB14</strain>
    </source>
</reference>
<feature type="transmembrane region" description="Helical" evidence="6">
    <location>
        <begin position="107"/>
        <end position="124"/>
    </location>
</feature>
<organism evidence="7 8">
    <name type="scientific">Gymnopus androsaceus JB14</name>
    <dbReference type="NCBI Taxonomy" id="1447944"/>
    <lineage>
        <taxon>Eukaryota</taxon>
        <taxon>Fungi</taxon>
        <taxon>Dikarya</taxon>
        <taxon>Basidiomycota</taxon>
        <taxon>Agaricomycotina</taxon>
        <taxon>Agaricomycetes</taxon>
        <taxon>Agaricomycetidae</taxon>
        <taxon>Agaricales</taxon>
        <taxon>Marasmiineae</taxon>
        <taxon>Omphalotaceae</taxon>
        <taxon>Gymnopus</taxon>
    </lineage>
</organism>
<evidence type="ECO:0000313" key="7">
    <source>
        <dbReference type="EMBL" id="KAE9410806.1"/>
    </source>
</evidence>
<evidence type="ECO:0000256" key="3">
    <source>
        <dbReference type="ARBA" id="ARBA00022692"/>
    </source>
</evidence>
<dbReference type="OrthoDB" id="10267969at2759"/>
<feature type="transmembrane region" description="Helical" evidence="6">
    <location>
        <begin position="60"/>
        <end position="78"/>
    </location>
</feature>
<dbReference type="AlphaFoldDB" id="A0A6A4IJT1"/>
<comment type="similarity">
    <text evidence="2 6">Belongs to the peroxisomal membrane protein PXMP2/4 family.</text>
</comment>
<dbReference type="Pfam" id="PF04117">
    <property type="entry name" value="Mpv17_PMP22"/>
    <property type="match status" value="1"/>
</dbReference>
<dbReference type="EMBL" id="ML769384">
    <property type="protein sequence ID" value="KAE9410806.1"/>
    <property type="molecule type" value="Genomic_DNA"/>
</dbReference>
<evidence type="ECO:0000256" key="2">
    <source>
        <dbReference type="ARBA" id="ARBA00006824"/>
    </source>
</evidence>
<name>A0A6A4IJT1_9AGAR</name>
<feature type="transmembrane region" description="Helical" evidence="6">
    <location>
        <begin position="136"/>
        <end position="154"/>
    </location>
</feature>
<sequence>MASIAARAYSQSFQSRPNTTLAFTGGSFNALGDFVAQTYQNTYGKQEHTGSPRYDVDRTLRFFCFGFAISPLIGRWNVFLERQFPLHAVSGKVSLKALSKRVAADQIVMAPIGLSLFLGSMGVMERRTIPQIKEKFADLYAPALVTNWQVWPIAQLVNFRFMPLPYRVPFQSTCGIFWTLYLSILNSKEDKKQDREIQPDPVSPTSFVALALFGFCLGN</sequence>
<keyword evidence="5 6" id="KW-0472">Membrane</keyword>
<dbReference type="PANTHER" id="PTHR11266:SF50">
    <property type="entry name" value="VACUOLAR MEMBRANE PROTEIN YOR292C"/>
    <property type="match status" value="1"/>
</dbReference>
<dbReference type="Proteomes" id="UP000799118">
    <property type="component" value="Unassembled WGS sequence"/>
</dbReference>
<evidence type="ECO:0000313" key="8">
    <source>
        <dbReference type="Proteomes" id="UP000799118"/>
    </source>
</evidence>
<evidence type="ECO:0000256" key="5">
    <source>
        <dbReference type="ARBA" id="ARBA00023136"/>
    </source>
</evidence>
<dbReference type="GO" id="GO:0005739">
    <property type="term" value="C:mitochondrion"/>
    <property type="evidence" value="ECO:0007669"/>
    <property type="project" value="TreeGrafter"/>
</dbReference>
<evidence type="ECO:0000256" key="4">
    <source>
        <dbReference type="ARBA" id="ARBA00022989"/>
    </source>
</evidence>
<keyword evidence="3 6" id="KW-0812">Transmembrane</keyword>
<dbReference type="PANTHER" id="PTHR11266">
    <property type="entry name" value="PEROXISOMAL MEMBRANE PROTEIN 2, PXMP2 MPV17"/>
    <property type="match status" value="1"/>
</dbReference>
<keyword evidence="4 6" id="KW-1133">Transmembrane helix</keyword>
<evidence type="ECO:0000256" key="1">
    <source>
        <dbReference type="ARBA" id="ARBA00004141"/>
    </source>
</evidence>
<proteinExistence type="inferred from homology"/>
<evidence type="ECO:0000256" key="6">
    <source>
        <dbReference type="RuleBase" id="RU363053"/>
    </source>
</evidence>
<dbReference type="GO" id="GO:0016020">
    <property type="term" value="C:membrane"/>
    <property type="evidence" value="ECO:0007669"/>
    <property type="project" value="UniProtKB-SubCell"/>
</dbReference>
<accession>A0A6A4IJT1</accession>
<comment type="subcellular location">
    <subcellularLocation>
        <location evidence="1">Membrane</location>
        <topology evidence="1">Multi-pass membrane protein</topology>
    </subcellularLocation>
</comment>
<feature type="transmembrane region" description="Helical" evidence="6">
    <location>
        <begin position="166"/>
        <end position="185"/>
    </location>
</feature>
<keyword evidence="8" id="KW-1185">Reference proteome</keyword>
<dbReference type="InterPro" id="IPR007248">
    <property type="entry name" value="Mpv17_PMP22"/>
</dbReference>